<dbReference type="AlphaFoldDB" id="A0A7S1F2R7"/>
<dbReference type="PANTHER" id="PTHR42923">
    <property type="entry name" value="PROTOPORPHYRINOGEN OXIDASE"/>
    <property type="match status" value="1"/>
</dbReference>
<protein>
    <recommendedName>
        <fullName evidence="1">Amine oxidase domain-containing protein</fullName>
    </recommendedName>
</protein>
<sequence>MSCCWTGVSLLIEKRLGGYEHTWQAAEPDAPQNVDPTKFGGKVPHVAVVGCGLAGLSAAHRLALRGVKVTVFEKDAWLGGKVGSWMETLDSGVEAPIDHGFHAFFHHYYNLNRWVVELDLRRFQVEIPIYRILTREREVLDFRADVGGAPGLNLLGLAKEGLFKISDLLKPSVMHMAEFFRYNDPKTFERHDNQSFEDFARKVGLPRNLLVVFRTFARTFFAEDDKISQAELIKSFHFFYLSHPHGLACRYIRGNYRDQFLNPIRAALEAQGVDFRLSTAVEKIEKVNDSFRVHTAEDAVEFDAVVLAPNVQAVRKIWDASPDLARNDSALSERLGKMKAGQRYAVMRIWLVGVSPEDEPVFVGTDRFQLLDSMFFLDRIDPDVASCARPLAGDEPIRVIELHSYAVPDSMKDRAEVEAAFFDELYHYYPELKDARVLQRQLQLKDDATALHKGMAEARPGTTTADPRLLLAGDWVRLPFPAMLMEAAHTSGAIAANELLQQWGLARHRVTSVPRKGLLG</sequence>
<dbReference type="EMBL" id="HBFQ01021970">
    <property type="protein sequence ID" value="CAD8841053.1"/>
    <property type="molecule type" value="Transcribed_RNA"/>
</dbReference>
<accession>A0A7S1F2R7</accession>
<reference evidence="2" key="1">
    <citation type="submission" date="2021-01" db="EMBL/GenBank/DDBJ databases">
        <authorList>
            <person name="Corre E."/>
            <person name="Pelletier E."/>
            <person name="Niang G."/>
            <person name="Scheremetjew M."/>
            <person name="Finn R."/>
            <person name="Kale V."/>
            <person name="Holt S."/>
            <person name="Cochrane G."/>
            <person name="Meng A."/>
            <person name="Brown T."/>
            <person name="Cohen L."/>
        </authorList>
    </citation>
    <scope>NUCLEOTIDE SEQUENCE</scope>
</reference>
<dbReference type="SUPFAM" id="SSF51905">
    <property type="entry name" value="FAD/NAD(P)-binding domain"/>
    <property type="match status" value="1"/>
</dbReference>
<dbReference type="InterPro" id="IPR050464">
    <property type="entry name" value="Zeta_carotene_desat/Oxidored"/>
</dbReference>
<dbReference type="GO" id="GO:0016491">
    <property type="term" value="F:oxidoreductase activity"/>
    <property type="evidence" value="ECO:0007669"/>
    <property type="project" value="InterPro"/>
</dbReference>
<evidence type="ECO:0000259" key="1">
    <source>
        <dbReference type="Pfam" id="PF01593"/>
    </source>
</evidence>
<organism evidence="2">
    <name type="scientific">Noctiluca scintillans</name>
    <name type="common">Sea sparkle</name>
    <name type="synonym">Red tide dinoflagellate</name>
    <dbReference type="NCBI Taxonomy" id="2966"/>
    <lineage>
        <taxon>Eukaryota</taxon>
        <taxon>Sar</taxon>
        <taxon>Alveolata</taxon>
        <taxon>Dinophyceae</taxon>
        <taxon>Noctilucales</taxon>
        <taxon>Noctilucaceae</taxon>
        <taxon>Noctiluca</taxon>
    </lineage>
</organism>
<evidence type="ECO:0000313" key="2">
    <source>
        <dbReference type="EMBL" id="CAD8841053.1"/>
    </source>
</evidence>
<dbReference type="Gene3D" id="3.50.50.60">
    <property type="entry name" value="FAD/NAD(P)-binding domain"/>
    <property type="match status" value="1"/>
</dbReference>
<dbReference type="InterPro" id="IPR036188">
    <property type="entry name" value="FAD/NAD-bd_sf"/>
</dbReference>
<proteinExistence type="predicted"/>
<gene>
    <name evidence="2" type="ORF">NSCI0253_LOCUS15401</name>
</gene>
<dbReference type="Pfam" id="PF01593">
    <property type="entry name" value="Amino_oxidase"/>
    <property type="match status" value="1"/>
</dbReference>
<feature type="domain" description="Amine oxidase" evidence="1">
    <location>
        <begin position="53"/>
        <end position="315"/>
    </location>
</feature>
<dbReference type="PANTHER" id="PTHR42923:SF43">
    <property type="entry name" value="AMINE OXIDASE"/>
    <property type="match status" value="1"/>
</dbReference>
<dbReference type="InterPro" id="IPR002937">
    <property type="entry name" value="Amino_oxidase"/>
</dbReference>
<dbReference type="PRINTS" id="PR00419">
    <property type="entry name" value="ADXRDTASE"/>
</dbReference>
<name>A0A7S1F2R7_NOCSC</name>